<evidence type="ECO:0000259" key="5">
    <source>
        <dbReference type="PROSITE" id="PS50110"/>
    </source>
</evidence>
<accession>A0AAW4FL00</accession>
<keyword evidence="7" id="KW-1185">Reference proteome</keyword>
<evidence type="ECO:0000313" key="6">
    <source>
        <dbReference type="EMBL" id="MBM3092783.1"/>
    </source>
</evidence>
<dbReference type="PANTHER" id="PTHR44591">
    <property type="entry name" value="STRESS RESPONSE REGULATOR PROTEIN 1"/>
    <property type="match status" value="1"/>
</dbReference>
<evidence type="ECO:0000313" key="7">
    <source>
        <dbReference type="Proteomes" id="UP000744980"/>
    </source>
</evidence>
<dbReference type="InterPro" id="IPR001789">
    <property type="entry name" value="Sig_transdc_resp-reg_receiver"/>
</dbReference>
<dbReference type="InterPro" id="IPR050595">
    <property type="entry name" value="Bact_response_regulator"/>
</dbReference>
<evidence type="ECO:0000256" key="3">
    <source>
        <dbReference type="ARBA" id="ARBA00023163"/>
    </source>
</evidence>
<organism evidence="6 7">
    <name type="scientific">Ensifer canadensis</name>
    <dbReference type="NCBI Taxonomy" id="555315"/>
    <lineage>
        <taxon>Bacteria</taxon>
        <taxon>Pseudomonadati</taxon>
        <taxon>Pseudomonadota</taxon>
        <taxon>Alphaproteobacteria</taxon>
        <taxon>Hyphomicrobiales</taxon>
        <taxon>Rhizobiaceae</taxon>
        <taxon>Sinorhizobium/Ensifer group</taxon>
        <taxon>Ensifer</taxon>
    </lineage>
</organism>
<evidence type="ECO:0000256" key="2">
    <source>
        <dbReference type="ARBA" id="ARBA00023015"/>
    </source>
</evidence>
<comment type="caution">
    <text evidence="6">The sequence shown here is derived from an EMBL/GenBank/DDBJ whole genome shotgun (WGS) entry which is preliminary data.</text>
</comment>
<dbReference type="SUPFAM" id="SSF52172">
    <property type="entry name" value="CheY-like"/>
    <property type="match status" value="1"/>
</dbReference>
<protein>
    <submittedName>
        <fullName evidence="6">Response regulator</fullName>
    </submittedName>
</protein>
<dbReference type="InterPro" id="IPR011006">
    <property type="entry name" value="CheY-like_superfamily"/>
</dbReference>
<dbReference type="PROSITE" id="PS50110">
    <property type="entry name" value="RESPONSE_REGULATORY"/>
    <property type="match status" value="1"/>
</dbReference>
<evidence type="ECO:0000256" key="4">
    <source>
        <dbReference type="PROSITE-ProRule" id="PRU00169"/>
    </source>
</evidence>
<dbReference type="EMBL" id="WXFA01000011">
    <property type="protein sequence ID" value="MBM3092783.1"/>
    <property type="molecule type" value="Genomic_DNA"/>
</dbReference>
<dbReference type="PANTHER" id="PTHR44591:SF3">
    <property type="entry name" value="RESPONSE REGULATORY DOMAIN-CONTAINING PROTEIN"/>
    <property type="match status" value="1"/>
</dbReference>
<name>A0AAW4FL00_9HYPH</name>
<keyword evidence="1 4" id="KW-0597">Phosphoprotein</keyword>
<sequence>MAIDGEQEQQASKQRPVVAVVDDDPVVLEALEDLLESAGYSARGFPSAASLLSNGLSGLDVIITDIGMPGMDGFELCDAVNSVRPEMPVFLMTGRHDIEGKRSETSNLGIFRKPFDTRVLLAAVKDALA</sequence>
<keyword evidence="3" id="KW-0804">Transcription</keyword>
<dbReference type="RefSeq" id="WP_057218696.1">
    <property type="nucleotide sequence ID" value="NZ_CP083373.1"/>
</dbReference>
<dbReference type="Pfam" id="PF00072">
    <property type="entry name" value="Response_reg"/>
    <property type="match status" value="1"/>
</dbReference>
<dbReference type="GO" id="GO:0000160">
    <property type="term" value="P:phosphorelay signal transduction system"/>
    <property type="evidence" value="ECO:0007669"/>
    <property type="project" value="InterPro"/>
</dbReference>
<keyword evidence="2" id="KW-0805">Transcription regulation</keyword>
<feature type="domain" description="Response regulatory" evidence="5">
    <location>
        <begin position="17"/>
        <end position="128"/>
    </location>
</feature>
<dbReference type="Gene3D" id="3.40.50.2300">
    <property type="match status" value="1"/>
</dbReference>
<proteinExistence type="predicted"/>
<feature type="modified residue" description="4-aspartylphosphate" evidence="4">
    <location>
        <position position="65"/>
    </location>
</feature>
<reference evidence="6 7" key="1">
    <citation type="submission" date="2020-01" db="EMBL/GenBank/DDBJ databases">
        <title>Draft genome assembly of Ensifer adhaerens T173.</title>
        <authorList>
            <person name="Craig J.E."/>
            <person name="Stinchcombe J.R."/>
        </authorList>
    </citation>
    <scope>NUCLEOTIDE SEQUENCE [LARGE SCALE GENOMIC DNA]</scope>
    <source>
        <strain evidence="6 7">T173</strain>
    </source>
</reference>
<gene>
    <name evidence="6" type="ORF">GFB56_18500</name>
</gene>
<dbReference type="AlphaFoldDB" id="A0AAW4FL00"/>
<evidence type="ECO:0000256" key="1">
    <source>
        <dbReference type="ARBA" id="ARBA00022553"/>
    </source>
</evidence>
<dbReference type="SMART" id="SM00448">
    <property type="entry name" value="REC"/>
    <property type="match status" value="1"/>
</dbReference>
<dbReference type="Proteomes" id="UP000744980">
    <property type="component" value="Unassembled WGS sequence"/>
</dbReference>